<dbReference type="Proteomes" id="UP000887578">
    <property type="component" value="Unplaced"/>
</dbReference>
<proteinExistence type="predicted"/>
<organism evidence="2 3">
    <name type="scientific">Panagrolaimus davidi</name>
    <dbReference type="NCBI Taxonomy" id="227884"/>
    <lineage>
        <taxon>Eukaryota</taxon>
        <taxon>Metazoa</taxon>
        <taxon>Ecdysozoa</taxon>
        <taxon>Nematoda</taxon>
        <taxon>Chromadorea</taxon>
        <taxon>Rhabditida</taxon>
        <taxon>Tylenchina</taxon>
        <taxon>Panagrolaimomorpha</taxon>
        <taxon>Panagrolaimoidea</taxon>
        <taxon>Panagrolaimidae</taxon>
        <taxon>Panagrolaimus</taxon>
    </lineage>
</organism>
<dbReference type="WBParaSite" id="PDA_v2.g1129.t1">
    <property type="protein sequence ID" value="PDA_v2.g1129.t1"/>
    <property type="gene ID" value="PDA_v2.g1129"/>
</dbReference>
<keyword evidence="1" id="KW-0175">Coiled coil</keyword>
<protein>
    <submittedName>
        <fullName evidence="3">Uncharacterized protein</fullName>
    </submittedName>
</protein>
<reference evidence="3" key="1">
    <citation type="submission" date="2022-11" db="UniProtKB">
        <authorList>
            <consortium name="WormBaseParasite"/>
        </authorList>
    </citation>
    <scope>IDENTIFICATION</scope>
</reference>
<evidence type="ECO:0000313" key="3">
    <source>
        <dbReference type="WBParaSite" id="PDA_v2.g1129.t1"/>
    </source>
</evidence>
<name>A0A914P7X3_9BILA</name>
<feature type="coiled-coil region" evidence="1">
    <location>
        <begin position="11"/>
        <end position="134"/>
    </location>
</feature>
<keyword evidence="2" id="KW-1185">Reference proteome</keyword>
<sequence>MDNQQTLPPHFQNELNLLKNEIDELKKLNEDQKDVIYDQAMTIRELKKEGVSNKDEIKKLQLICDKSEKKITDLEAKMVETENQNINQRKHYQTKTGKLKAIVETRNKLLKAIVEARNKRITELNETIKNHEKVEYNFRLNITELEKN</sequence>
<evidence type="ECO:0000313" key="2">
    <source>
        <dbReference type="Proteomes" id="UP000887578"/>
    </source>
</evidence>
<dbReference type="AlphaFoldDB" id="A0A914P7X3"/>
<evidence type="ECO:0000256" key="1">
    <source>
        <dbReference type="SAM" id="Coils"/>
    </source>
</evidence>
<accession>A0A914P7X3</accession>